<comment type="caution">
    <text evidence="2">The sequence shown here is derived from an EMBL/GenBank/DDBJ whole genome shotgun (WGS) entry which is preliminary data.</text>
</comment>
<evidence type="ECO:0008006" key="4">
    <source>
        <dbReference type="Google" id="ProtNLM"/>
    </source>
</evidence>
<dbReference type="EMBL" id="BAAASR010000007">
    <property type="protein sequence ID" value="GAA2485751.1"/>
    <property type="molecule type" value="Genomic_DNA"/>
</dbReference>
<evidence type="ECO:0000256" key="1">
    <source>
        <dbReference type="SAM" id="MobiDB-lite"/>
    </source>
</evidence>
<protein>
    <recommendedName>
        <fullName evidence="4">Mycothiol-dependent maleylpyruvate isomerase metal-binding domain-containing protein</fullName>
    </recommendedName>
</protein>
<evidence type="ECO:0000313" key="2">
    <source>
        <dbReference type="EMBL" id="GAA2485751.1"/>
    </source>
</evidence>
<sequence>MLAHRPVEKWGAQDSPGRPWPSRGVFTSAPDQAGQRRLKMASQLAEDRFSLMGWPLDMEWSWGGYARQSGTVSELWAHTLTWADVDPTQHPFEMDDDAAEKLASLVAPLLLNADVAREDRWRSLDPVTEFLAGRYGRWACGWNWSVGEGDVDGGVVEVWCCSSDSVTTPDATAPLVVEALQEWRGWLEDLAERFAALAPPDSTPVSPADLWYWERACTRLVTVVADRTQAESGWYGHCMQVLRWFLAYNGIDEGQAEEIVKNAVGGRFGSWIAPDVPVVDAVSSRFARGVGGIR</sequence>
<accession>A0ABN3LM82</accession>
<keyword evidence="3" id="KW-1185">Reference proteome</keyword>
<feature type="region of interest" description="Disordered" evidence="1">
    <location>
        <begin position="1"/>
        <end position="24"/>
    </location>
</feature>
<organism evidence="2 3">
    <name type="scientific">Streptomyces gobitricini</name>
    <dbReference type="NCBI Taxonomy" id="68211"/>
    <lineage>
        <taxon>Bacteria</taxon>
        <taxon>Bacillati</taxon>
        <taxon>Actinomycetota</taxon>
        <taxon>Actinomycetes</taxon>
        <taxon>Kitasatosporales</taxon>
        <taxon>Streptomycetaceae</taxon>
        <taxon>Streptomyces</taxon>
    </lineage>
</organism>
<dbReference type="Proteomes" id="UP001499942">
    <property type="component" value="Unassembled WGS sequence"/>
</dbReference>
<proteinExistence type="predicted"/>
<gene>
    <name evidence="2" type="ORF">GCM10010393_16000</name>
</gene>
<reference evidence="2 3" key="1">
    <citation type="journal article" date="2019" name="Int. J. Syst. Evol. Microbiol.">
        <title>The Global Catalogue of Microorganisms (GCM) 10K type strain sequencing project: providing services to taxonomists for standard genome sequencing and annotation.</title>
        <authorList>
            <consortium name="The Broad Institute Genomics Platform"/>
            <consortium name="The Broad Institute Genome Sequencing Center for Infectious Disease"/>
            <person name="Wu L."/>
            <person name="Ma J."/>
        </authorList>
    </citation>
    <scope>NUCLEOTIDE SEQUENCE [LARGE SCALE GENOMIC DNA]</scope>
    <source>
        <strain evidence="2 3">JCM 5062</strain>
    </source>
</reference>
<evidence type="ECO:0000313" key="3">
    <source>
        <dbReference type="Proteomes" id="UP001499942"/>
    </source>
</evidence>
<name>A0ABN3LM82_9ACTN</name>